<name>A0A9X5FGQ2_9MICO</name>
<comment type="caution">
    <text evidence="1">The sequence shown here is derived from an EMBL/GenBank/DDBJ whole genome shotgun (WGS) entry which is preliminary data.</text>
</comment>
<evidence type="ECO:0000313" key="1">
    <source>
        <dbReference type="EMBL" id="NKX93841.1"/>
    </source>
</evidence>
<protein>
    <submittedName>
        <fullName evidence="1">Uncharacterized protein</fullName>
    </submittedName>
</protein>
<accession>A0A9X5FGQ2</accession>
<dbReference type="RefSeq" id="WP_168447885.1">
    <property type="nucleotide sequence ID" value="NZ_JAAXOW010000003.1"/>
</dbReference>
<proteinExistence type="predicted"/>
<reference evidence="1 2" key="1">
    <citation type="submission" date="2020-04" db="EMBL/GenBank/DDBJ databases">
        <title>MicrobeNet Type strains.</title>
        <authorList>
            <person name="Nicholson A.C."/>
        </authorList>
    </citation>
    <scope>NUCLEOTIDE SEQUENCE [LARGE SCALE GENOMIC DNA]</scope>
    <source>
        <strain evidence="1 2">ATCC BAA-789</strain>
    </source>
</reference>
<keyword evidence="2" id="KW-1185">Reference proteome</keyword>
<dbReference type="Proteomes" id="UP000774283">
    <property type="component" value="Unassembled WGS sequence"/>
</dbReference>
<organism evidence="1 2">
    <name type="scientific">Sanguibacter hominis ATCC BAA-789</name>
    <dbReference type="NCBI Taxonomy" id="1312740"/>
    <lineage>
        <taxon>Bacteria</taxon>
        <taxon>Bacillati</taxon>
        <taxon>Actinomycetota</taxon>
        <taxon>Actinomycetes</taxon>
        <taxon>Micrococcales</taxon>
        <taxon>Sanguibacteraceae</taxon>
        <taxon>Sanguibacter</taxon>
    </lineage>
</organism>
<sequence>MTTDGDKAWAEQRREQALAHGERLAQAKAQETVRARALVAAFVERAQAAGVPAEPLVARDYSGRGPFRTDKRGWYVRTNRTAAVGDDGEFYVLVVEGGLMSRLRGATLTPSDPPLVLGAGGRDGESIALRDALARVAPE</sequence>
<dbReference type="AlphaFoldDB" id="A0A9X5FGQ2"/>
<gene>
    <name evidence="1" type="ORF">HF995_11265</name>
</gene>
<dbReference type="EMBL" id="JAAXOW010000003">
    <property type="protein sequence ID" value="NKX93841.1"/>
    <property type="molecule type" value="Genomic_DNA"/>
</dbReference>
<evidence type="ECO:0000313" key="2">
    <source>
        <dbReference type="Proteomes" id="UP000774283"/>
    </source>
</evidence>